<dbReference type="OrthoDB" id="185406at2"/>
<evidence type="ECO:0000259" key="3">
    <source>
        <dbReference type="PROSITE" id="PS51186"/>
    </source>
</evidence>
<dbReference type="RefSeq" id="WP_029334402.1">
    <property type="nucleotide sequence ID" value="NZ_UGGP01000001.1"/>
</dbReference>
<dbReference type="PROSITE" id="PS51186">
    <property type="entry name" value="GNAT"/>
    <property type="match status" value="1"/>
</dbReference>
<dbReference type="CDD" id="cd04301">
    <property type="entry name" value="NAT_SF"/>
    <property type="match status" value="1"/>
</dbReference>
<accession>A0A377FR35</accession>
<keyword evidence="1 4" id="KW-0808">Transferase</keyword>
<protein>
    <submittedName>
        <fullName evidence="4">Ribosomal-protein-alanine N-acetyltransferase</fullName>
    </submittedName>
</protein>
<gene>
    <name evidence="4" type="ORF">NCTC13163_00642</name>
</gene>
<dbReference type="Proteomes" id="UP000254060">
    <property type="component" value="Unassembled WGS sequence"/>
</dbReference>
<dbReference type="GO" id="GO:0016747">
    <property type="term" value="F:acyltransferase activity, transferring groups other than amino-acyl groups"/>
    <property type="evidence" value="ECO:0007669"/>
    <property type="project" value="InterPro"/>
</dbReference>
<dbReference type="SUPFAM" id="SSF55729">
    <property type="entry name" value="Acyl-CoA N-acyltransferases (Nat)"/>
    <property type="match status" value="1"/>
</dbReference>
<evidence type="ECO:0000256" key="2">
    <source>
        <dbReference type="ARBA" id="ARBA00023315"/>
    </source>
</evidence>
<proteinExistence type="predicted"/>
<sequence length="138" mass="15741">MITLGRGSVDDYVAHLEACDDLFPTRLSERVDLRAYAEKLHDRATSFELWQDDRLVGLLSAYMDTDVAFISHICVLPEVPAGSGHTLLDALADEMKRTGKRVVRLHVEADNDRAIRFYNRHGFLEIGRLNRDIIMERA</sequence>
<dbReference type="AlphaFoldDB" id="A0A377FR35"/>
<keyword evidence="2" id="KW-0012">Acyltransferase</keyword>
<evidence type="ECO:0000313" key="5">
    <source>
        <dbReference type="Proteomes" id="UP000254060"/>
    </source>
</evidence>
<dbReference type="InterPro" id="IPR016181">
    <property type="entry name" value="Acyl_CoA_acyltransferase"/>
</dbReference>
<name>A0A377FR35_9BACL</name>
<reference evidence="4 5" key="1">
    <citation type="submission" date="2018-06" db="EMBL/GenBank/DDBJ databases">
        <authorList>
            <consortium name="Pathogen Informatics"/>
            <person name="Doyle S."/>
        </authorList>
    </citation>
    <scope>NUCLEOTIDE SEQUENCE [LARGE SCALE GENOMIC DNA]</scope>
    <source>
        <strain evidence="4 5">NCTC13163</strain>
    </source>
</reference>
<dbReference type="EMBL" id="UGGP01000001">
    <property type="protein sequence ID" value="STO07297.1"/>
    <property type="molecule type" value="Genomic_DNA"/>
</dbReference>
<dbReference type="Pfam" id="PF00583">
    <property type="entry name" value="Acetyltransf_1"/>
    <property type="match status" value="1"/>
</dbReference>
<dbReference type="InterPro" id="IPR000182">
    <property type="entry name" value="GNAT_dom"/>
</dbReference>
<dbReference type="InterPro" id="IPR050832">
    <property type="entry name" value="Bact_Acetyltransf"/>
</dbReference>
<organism evidence="4 5">
    <name type="scientific">Exiguobacterium aurantiacum</name>
    <dbReference type="NCBI Taxonomy" id="33987"/>
    <lineage>
        <taxon>Bacteria</taxon>
        <taxon>Bacillati</taxon>
        <taxon>Bacillota</taxon>
        <taxon>Bacilli</taxon>
        <taxon>Bacillales</taxon>
        <taxon>Bacillales Family XII. Incertae Sedis</taxon>
        <taxon>Exiguobacterium</taxon>
    </lineage>
</organism>
<feature type="domain" description="N-acetyltransferase" evidence="3">
    <location>
        <begin position="2"/>
        <end position="138"/>
    </location>
</feature>
<dbReference type="PANTHER" id="PTHR43877">
    <property type="entry name" value="AMINOALKYLPHOSPHONATE N-ACETYLTRANSFERASE-RELATED-RELATED"/>
    <property type="match status" value="1"/>
</dbReference>
<evidence type="ECO:0000313" key="4">
    <source>
        <dbReference type="EMBL" id="STO07297.1"/>
    </source>
</evidence>
<dbReference type="Gene3D" id="3.40.630.30">
    <property type="match status" value="1"/>
</dbReference>
<dbReference type="PANTHER" id="PTHR43877:SF2">
    <property type="entry name" value="AMINOALKYLPHOSPHONATE N-ACETYLTRANSFERASE-RELATED"/>
    <property type="match status" value="1"/>
</dbReference>
<dbReference type="STRING" id="1397694.GCA_000702585_01157"/>
<evidence type="ECO:0000256" key="1">
    <source>
        <dbReference type="ARBA" id="ARBA00022679"/>
    </source>
</evidence>